<reference evidence="2" key="1">
    <citation type="submission" date="2020-10" db="EMBL/GenBank/DDBJ databases">
        <authorList>
            <person name="Gilroy R."/>
        </authorList>
    </citation>
    <scope>NUCLEOTIDE SEQUENCE</scope>
    <source>
        <strain evidence="2">CHK121-14286</strain>
    </source>
</reference>
<keyword evidence="2" id="KW-0808">Transferase</keyword>
<evidence type="ECO:0000259" key="1">
    <source>
        <dbReference type="SMART" id="SM00563"/>
    </source>
</evidence>
<reference evidence="2" key="2">
    <citation type="journal article" date="2021" name="PeerJ">
        <title>Extensive microbial diversity within the chicken gut microbiome revealed by metagenomics and culture.</title>
        <authorList>
            <person name="Gilroy R."/>
            <person name="Ravi A."/>
            <person name="Getino M."/>
            <person name="Pursley I."/>
            <person name="Horton D.L."/>
            <person name="Alikhan N.F."/>
            <person name="Baker D."/>
            <person name="Gharbi K."/>
            <person name="Hall N."/>
            <person name="Watson M."/>
            <person name="Adriaenssens E.M."/>
            <person name="Foster-Nyarko E."/>
            <person name="Jarju S."/>
            <person name="Secka A."/>
            <person name="Antonio M."/>
            <person name="Oren A."/>
            <person name="Chaudhuri R.R."/>
            <person name="La Ragione R."/>
            <person name="Hildebrand F."/>
            <person name="Pallen M.J."/>
        </authorList>
    </citation>
    <scope>NUCLEOTIDE SEQUENCE</scope>
    <source>
        <strain evidence="2">CHK121-14286</strain>
    </source>
</reference>
<proteinExistence type="predicted"/>
<dbReference type="SUPFAM" id="SSF69593">
    <property type="entry name" value="Glycerol-3-phosphate (1)-acyltransferase"/>
    <property type="match status" value="1"/>
</dbReference>
<dbReference type="Proteomes" id="UP000824200">
    <property type="component" value="Unassembled WGS sequence"/>
</dbReference>
<dbReference type="EMBL" id="DVHL01000027">
    <property type="protein sequence ID" value="HIR65844.1"/>
    <property type="molecule type" value="Genomic_DNA"/>
</dbReference>
<accession>A0A9D1E3Y3</accession>
<comment type="caution">
    <text evidence="2">The sequence shown here is derived from an EMBL/GenBank/DDBJ whole genome shotgun (WGS) entry which is preliminary data.</text>
</comment>
<keyword evidence="2" id="KW-0012">Acyltransferase</keyword>
<gene>
    <name evidence="2" type="ORF">IAC95_03050</name>
</gene>
<evidence type="ECO:0000313" key="2">
    <source>
        <dbReference type="EMBL" id="HIR65844.1"/>
    </source>
</evidence>
<protein>
    <submittedName>
        <fullName evidence="2">1-acyl-sn-glycerol-3-phosphate acyltransferase</fullName>
    </submittedName>
</protein>
<dbReference type="AlphaFoldDB" id="A0A9D1E3Y3"/>
<dbReference type="GO" id="GO:0016746">
    <property type="term" value="F:acyltransferase activity"/>
    <property type="evidence" value="ECO:0007669"/>
    <property type="project" value="UniProtKB-KW"/>
</dbReference>
<name>A0A9D1E3Y3_9BACT</name>
<sequence>MKKTTNEIVRTLKIKKPNFLVQKFFGALARMLYYKKCGVEIFRHIDVKKYANQPVIVVANHASRMDYAFVNYAMKGRKINFVVAENEFHRSHLKTVFRLAHVIPKKNFVPDLTTIKGMAKILKREKNGCVCIFPCGMSTASGAQQPSANGSGKMLKHFGVTVLRVLIHGGYFVSPKFDVKERYGKVEVELDELFTPQQLRNMSEQEIQLQLDKALFTDDYEWNKTRQHSYKCNWGYANNLEQLMYKCPKCGAEMQMKGEGCEIKCLKCGNGGTLDSRYNLVPFEGSVLPENLRVWFDDQRRAVRKEVLQSDFCMQEHVKIGTMPKYGYIPNKAIGYIVGEGTLRLDKSGLSFEGTRDGKPFSVFVAGNLVDTLLFPVDASFFYTYASGEFLYFVPDTLSCTKWHLAVEEVYRTNGGKWQNYPWFNYEEDTPLEGYPLAKQ</sequence>
<feature type="domain" description="Phospholipid/glycerol acyltransferase" evidence="1">
    <location>
        <begin position="55"/>
        <end position="170"/>
    </location>
</feature>
<organism evidence="2 3">
    <name type="scientific">Candidatus Fimimonas gallinarum</name>
    <dbReference type="NCBI Taxonomy" id="2840821"/>
    <lineage>
        <taxon>Bacteria</taxon>
        <taxon>Pseudomonadati</taxon>
        <taxon>Myxococcota</taxon>
        <taxon>Myxococcia</taxon>
        <taxon>Myxococcales</taxon>
        <taxon>Cystobacterineae</taxon>
        <taxon>Myxococcaceae</taxon>
        <taxon>Myxococcaceae incertae sedis</taxon>
        <taxon>Candidatus Fimimonas</taxon>
    </lineage>
</organism>
<dbReference type="Pfam" id="PF01553">
    <property type="entry name" value="Acyltransferase"/>
    <property type="match status" value="1"/>
</dbReference>
<evidence type="ECO:0000313" key="3">
    <source>
        <dbReference type="Proteomes" id="UP000824200"/>
    </source>
</evidence>
<dbReference type="InterPro" id="IPR002123">
    <property type="entry name" value="Plipid/glycerol_acylTrfase"/>
</dbReference>
<dbReference type="SMART" id="SM00563">
    <property type="entry name" value="PlsC"/>
    <property type="match status" value="1"/>
</dbReference>
<dbReference type="CDD" id="cd07989">
    <property type="entry name" value="LPLAT_AGPAT-like"/>
    <property type="match status" value="1"/>
</dbReference>